<reference evidence="3" key="1">
    <citation type="journal article" date="2019" name="Int. J. Syst. Evol. Microbiol.">
        <title>The Global Catalogue of Microorganisms (GCM) 10K type strain sequencing project: providing services to taxonomists for standard genome sequencing and annotation.</title>
        <authorList>
            <consortium name="The Broad Institute Genomics Platform"/>
            <consortium name="The Broad Institute Genome Sequencing Center for Infectious Disease"/>
            <person name="Wu L."/>
            <person name="Ma J."/>
        </authorList>
    </citation>
    <scope>NUCLEOTIDE SEQUENCE [LARGE SCALE GENOMIC DNA]</scope>
    <source>
        <strain evidence="3">LMG 29247</strain>
    </source>
</reference>
<evidence type="ECO:0000256" key="1">
    <source>
        <dbReference type="SAM" id="Phobius"/>
    </source>
</evidence>
<feature type="transmembrane region" description="Helical" evidence="1">
    <location>
        <begin position="6"/>
        <end position="24"/>
    </location>
</feature>
<protein>
    <recommendedName>
        <fullName evidence="4">DUF3149 domain-containing protein</fullName>
    </recommendedName>
</protein>
<dbReference type="EMBL" id="JBHUEJ010000045">
    <property type="protein sequence ID" value="MFD1712544.1"/>
    <property type="molecule type" value="Genomic_DNA"/>
</dbReference>
<comment type="caution">
    <text evidence="2">The sequence shown here is derived from an EMBL/GenBank/DDBJ whole genome shotgun (WGS) entry which is preliminary data.</text>
</comment>
<keyword evidence="1" id="KW-1133">Transmembrane helix</keyword>
<accession>A0ABW4KX12</accession>
<evidence type="ECO:0000313" key="3">
    <source>
        <dbReference type="Proteomes" id="UP001597304"/>
    </source>
</evidence>
<proteinExistence type="predicted"/>
<evidence type="ECO:0008006" key="4">
    <source>
        <dbReference type="Google" id="ProtNLM"/>
    </source>
</evidence>
<keyword evidence="1" id="KW-0472">Membrane</keyword>
<dbReference type="RefSeq" id="WP_187265707.1">
    <property type="nucleotide sequence ID" value="NZ_JBHUEJ010000045.1"/>
</dbReference>
<dbReference type="Proteomes" id="UP001597304">
    <property type="component" value="Unassembled WGS sequence"/>
</dbReference>
<evidence type="ECO:0000313" key="2">
    <source>
        <dbReference type="EMBL" id="MFD1712544.1"/>
    </source>
</evidence>
<name>A0ABW4KX12_9BURK</name>
<organism evidence="2 3">
    <name type="scientific">Ottowia flava</name>
    <dbReference type="NCBI Taxonomy" id="2675430"/>
    <lineage>
        <taxon>Bacteria</taxon>
        <taxon>Pseudomonadati</taxon>
        <taxon>Pseudomonadota</taxon>
        <taxon>Betaproteobacteria</taxon>
        <taxon>Burkholderiales</taxon>
        <taxon>Comamonadaceae</taxon>
        <taxon>Ottowia</taxon>
    </lineage>
</organism>
<keyword evidence="3" id="KW-1185">Reference proteome</keyword>
<keyword evidence="1" id="KW-0812">Transmembrane</keyword>
<sequence length="47" mass="5267">MWQDEGTWIALGISALFVVAGLVMHRVFVKILKNPAPDGRKELSKDE</sequence>
<gene>
    <name evidence="2" type="ORF">ACFSF0_18260</name>
</gene>